<organism evidence="5">
    <name type="scientific">uncultured marine thaumarchaeote AD1000_16_B05</name>
    <dbReference type="NCBI Taxonomy" id="1455894"/>
    <lineage>
        <taxon>Archaea</taxon>
        <taxon>Nitrososphaerota</taxon>
        <taxon>environmental samples</taxon>
    </lineage>
</organism>
<evidence type="ECO:0000313" key="5">
    <source>
        <dbReference type="EMBL" id="AIE91826.1"/>
    </source>
</evidence>
<dbReference type="InterPro" id="IPR003439">
    <property type="entry name" value="ABC_transporter-like_ATP-bd"/>
</dbReference>
<dbReference type="PANTHER" id="PTHR43067:SF3">
    <property type="entry name" value="MALTOSE ABC TRANSPORTER, ATP-BINDING PROTEIN"/>
    <property type="match status" value="1"/>
</dbReference>
<dbReference type="Gene3D" id="3.40.50.300">
    <property type="entry name" value="P-loop containing nucleotide triphosphate hydrolases"/>
    <property type="match status" value="1"/>
</dbReference>
<dbReference type="InterPro" id="IPR003593">
    <property type="entry name" value="AAA+_ATPase"/>
</dbReference>
<dbReference type="GO" id="GO:0005524">
    <property type="term" value="F:ATP binding"/>
    <property type="evidence" value="ECO:0007669"/>
    <property type="project" value="UniProtKB-KW"/>
</dbReference>
<dbReference type="GO" id="GO:0016887">
    <property type="term" value="F:ATP hydrolysis activity"/>
    <property type="evidence" value="ECO:0007669"/>
    <property type="project" value="InterPro"/>
</dbReference>
<dbReference type="Pfam" id="PF08352">
    <property type="entry name" value="oligo_HPY"/>
    <property type="match status" value="1"/>
</dbReference>
<dbReference type="GO" id="GO:0015833">
    <property type="term" value="P:peptide transport"/>
    <property type="evidence" value="ECO:0007669"/>
    <property type="project" value="InterPro"/>
</dbReference>
<dbReference type="Pfam" id="PF00005">
    <property type="entry name" value="ABC_tran"/>
    <property type="match status" value="1"/>
</dbReference>
<dbReference type="FunFam" id="3.40.50.300:FF:000016">
    <property type="entry name" value="Oligopeptide ABC transporter ATP-binding component"/>
    <property type="match status" value="1"/>
</dbReference>
<accession>A0A075FQL2</accession>
<dbReference type="InterPro" id="IPR027417">
    <property type="entry name" value="P-loop_NTPase"/>
</dbReference>
<feature type="domain" description="ABC transporter" evidence="4">
    <location>
        <begin position="4"/>
        <end position="249"/>
    </location>
</feature>
<protein>
    <submittedName>
        <fullName evidence="5">Oligopeptide/dipeptide ABC transporter ATPase subunit (ABC.PE.A)</fullName>
    </submittedName>
</protein>
<keyword evidence="2" id="KW-0547">Nucleotide-binding</keyword>
<gene>
    <name evidence="5" type="primary">ABC.PE.A</name>
</gene>
<dbReference type="SMART" id="SM00382">
    <property type="entry name" value="AAA"/>
    <property type="match status" value="1"/>
</dbReference>
<dbReference type="CDD" id="cd03257">
    <property type="entry name" value="ABC_NikE_OppD_transporters"/>
    <property type="match status" value="1"/>
</dbReference>
<reference evidence="5" key="1">
    <citation type="journal article" date="2014" name="Genome Biol. Evol.">
        <title>Pangenome evidence for extensive interdomain horizontal transfer affecting lineage core and shell genes in uncultured planktonic thaumarchaeota and euryarchaeota.</title>
        <authorList>
            <person name="Deschamps P."/>
            <person name="Zivanovic Y."/>
            <person name="Moreira D."/>
            <person name="Rodriguez-Valera F."/>
            <person name="Lopez-Garcia P."/>
        </authorList>
    </citation>
    <scope>NUCLEOTIDE SEQUENCE</scope>
</reference>
<keyword evidence="1" id="KW-0813">Transport</keyword>
<dbReference type="PANTHER" id="PTHR43067">
    <property type="entry name" value="OLIGOPEPTIDE/DIPEPTIDE ABC TRANSPORTER, ATPASE SUBUNIT"/>
    <property type="match status" value="1"/>
</dbReference>
<name>A0A075FQL2_9ARCH</name>
<dbReference type="PROSITE" id="PS50893">
    <property type="entry name" value="ABC_TRANSPORTER_2"/>
    <property type="match status" value="1"/>
</dbReference>
<dbReference type="InterPro" id="IPR017871">
    <property type="entry name" value="ABC_transporter-like_CS"/>
</dbReference>
<evidence type="ECO:0000256" key="1">
    <source>
        <dbReference type="ARBA" id="ARBA00022448"/>
    </source>
</evidence>
<dbReference type="AlphaFoldDB" id="A0A075FQL2"/>
<evidence type="ECO:0000256" key="2">
    <source>
        <dbReference type="ARBA" id="ARBA00022741"/>
    </source>
</evidence>
<evidence type="ECO:0000256" key="3">
    <source>
        <dbReference type="ARBA" id="ARBA00022840"/>
    </source>
</evidence>
<sequence>MPKIEISDLSVDYKTSHGNIHALENVEFQLEDGESIGIAGESACGKSTLGLTIIRMLQGGNIVSGKITFSGESILDMPDSKFDGSIRWKEISMIFQGAMNSLDPVFTIKQQFDELLKQHGFGDNADKITRDAISAVNLDHGVLKKYPHELSGGMKQRIVIAMALLLKPKFVIADEPTTALDVLIQAQIVNLLKNLKKNGMSLMLISHDLAILSEVAEKIGVMYGGKMVEFGTSAEIYRNPKHPYTQGLLNSIPTLRKQKTKIYSWQPT</sequence>
<evidence type="ECO:0000259" key="4">
    <source>
        <dbReference type="PROSITE" id="PS50893"/>
    </source>
</evidence>
<dbReference type="SUPFAM" id="SSF52540">
    <property type="entry name" value="P-loop containing nucleoside triphosphate hydrolases"/>
    <property type="match status" value="1"/>
</dbReference>
<dbReference type="EMBL" id="KF900350">
    <property type="protein sequence ID" value="AIE91826.1"/>
    <property type="molecule type" value="Genomic_DNA"/>
</dbReference>
<proteinExistence type="predicted"/>
<dbReference type="PROSITE" id="PS00211">
    <property type="entry name" value="ABC_TRANSPORTER_1"/>
    <property type="match status" value="1"/>
</dbReference>
<dbReference type="InterPro" id="IPR013563">
    <property type="entry name" value="Oligopep_ABC_C"/>
</dbReference>
<dbReference type="NCBIfam" id="TIGR01727">
    <property type="entry name" value="oligo_HPY"/>
    <property type="match status" value="1"/>
</dbReference>
<keyword evidence="3" id="KW-0067">ATP-binding</keyword>